<evidence type="ECO:0000313" key="1">
    <source>
        <dbReference type="Ensembl" id="ENSOARP00020010939.2"/>
    </source>
</evidence>
<protein>
    <submittedName>
        <fullName evidence="1">Troponin T3, fast skeletal type</fullName>
    </submittedName>
</protein>
<reference evidence="1" key="1">
    <citation type="submission" date="2020-11" db="EMBL/GenBank/DDBJ databases">
        <authorList>
            <person name="Davenport K.M."/>
            <person name="Bickhart D.M."/>
            <person name="Smith T.P.L."/>
            <person name="Murdoch B.M."/>
            <person name="Rosen B.D."/>
        </authorList>
    </citation>
    <scope>NUCLEOTIDE SEQUENCE [LARGE SCALE GENOMIC DNA]</scope>
    <source>
        <strain evidence="1">OAR_USU_Benz2616</strain>
    </source>
</reference>
<reference evidence="1" key="2">
    <citation type="submission" date="2025-08" db="UniProtKB">
        <authorList>
            <consortium name="Ensembl"/>
        </authorList>
    </citation>
    <scope>IDENTIFICATION</scope>
</reference>
<reference evidence="1" key="3">
    <citation type="submission" date="2025-09" db="UniProtKB">
        <authorList>
            <consortium name="Ensembl"/>
        </authorList>
    </citation>
    <scope>IDENTIFICATION</scope>
</reference>
<gene>
    <name evidence="1" type="primary">TNNT3</name>
</gene>
<name>A0AC11B8E8_SHEEP</name>
<sequence length="395" mass="44002">EGTAVLGGALPGEGDGVRGQVPRVGSSNACLCCPPLGPLRTPAHTCPLIPVPTSGTFRVRLLSGTLRSTDTSVQGKGRAGPPGPEQAALQRPTGPWCLPASLVPGAPAACGPPAWSASLPGHPLLGPLTIVLFPLSLLLRLVPTAEEAQEEASPPPAEVPEVHEEVHEVHEPEEKPRPRLTAPKIPEGEKVDFDDIQKKRQNKDLMELQALIDSHFEARKKEEEELVALKERIEKRRAERAEQQRIRAEKERERQNRLAEEKARREEEDAKRRAEDDLKKKKALSSMGANYSSYLAKADQKRGKKQTARETKKKVLAERRKPLNIDHLSEDKLRDKAKELWDTLYKLETDKFEYGEKLKRQKYDITNLRSRIDQAQKHSKKAGTTPKGKVGGRWK</sequence>
<organism evidence="1">
    <name type="scientific">Ovis aries</name>
    <name type="common">Sheep</name>
    <dbReference type="NCBI Taxonomy" id="9940"/>
    <lineage>
        <taxon>Eukaryota</taxon>
        <taxon>Metazoa</taxon>
        <taxon>Chordata</taxon>
        <taxon>Craniata</taxon>
        <taxon>Vertebrata</taxon>
        <taxon>Euteleostomi</taxon>
        <taxon>Mammalia</taxon>
        <taxon>Eutheria</taxon>
        <taxon>Laurasiatheria</taxon>
        <taxon>Artiodactyla</taxon>
        <taxon>Ruminantia</taxon>
        <taxon>Pecora</taxon>
        <taxon>Bovidae</taxon>
        <taxon>Caprinae</taxon>
        <taxon>Ovis</taxon>
    </lineage>
</organism>
<accession>A0AC11B8E8</accession>
<proteinExistence type="predicted"/>
<dbReference type="Ensembl" id="ENSOART00020013275.2">
    <property type="protein sequence ID" value="ENSOARP00020010939.2"/>
    <property type="gene ID" value="ENSOARG00020008074.2"/>
</dbReference>